<dbReference type="SUPFAM" id="SSF50129">
    <property type="entry name" value="GroES-like"/>
    <property type="match status" value="1"/>
</dbReference>
<organism evidence="4 5">
    <name type="scientific">Mycena alexandri</name>
    <dbReference type="NCBI Taxonomy" id="1745969"/>
    <lineage>
        <taxon>Eukaryota</taxon>
        <taxon>Fungi</taxon>
        <taxon>Dikarya</taxon>
        <taxon>Basidiomycota</taxon>
        <taxon>Agaricomycotina</taxon>
        <taxon>Agaricomycetes</taxon>
        <taxon>Agaricomycetidae</taxon>
        <taxon>Agaricales</taxon>
        <taxon>Marasmiineae</taxon>
        <taxon>Mycenaceae</taxon>
        <taxon>Mycena</taxon>
    </lineage>
</organism>
<dbReference type="Pfam" id="PF08240">
    <property type="entry name" value="ADH_N"/>
    <property type="match status" value="1"/>
</dbReference>
<name>A0AAD6XFS5_9AGAR</name>
<dbReference type="GO" id="GO:0016651">
    <property type="term" value="F:oxidoreductase activity, acting on NAD(P)H"/>
    <property type="evidence" value="ECO:0007669"/>
    <property type="project" value="TreeGrafter"/>
</dbReference>
<accession>A0AAD6XFS5</accession>
<dbReference type="InterPro" id="IPR011032">
    <property type="entry name" value="GroES-like_sf"/>
</dbReference>
<dbReference type="Gene3D" id="3.90.180.10">
    <property type="entry name" value="Medium-chain alcohol dehydrogenases, catalytic domain"/>
    <property type="match status" value="1"/>
</dbReference>
<proteinExistence type="predicted"/>
<gene>
    <name evidence="4" type="ORF">C8F04DRAFT_1060893</name>
</gene>
<dbReference type="GO" id="GO:0070402">
    <property type="term" value="F:NADPH binding"/>
    <property type="evidence" value="ECO:0007669"/>
    <property type="project" value="TreeGrafter"/>
</dbReference>
<dbReference type="Proteomes" id="UP001218188">
    <property type="component" value="Unassembled WGS sequence"/>
</dbReference>
<evidence type="ECO:0000313" key="4">
    <source>
        <dbReference type="EMBL" id="KAJ7046550.1"/>
    </source>
</evidence>
<dbReference type="Gene3D" id="3.40.50.720">
    <property type="entry name" value="NAD(P)-binding Rossmann-like Domain"/>
    <property type="match status" value="1"/>
</dbReference>
<keyword evidence="2" id="KW-0560">Oxidoreductase</keyword>
<evidence type="ECO:0000259" key="3">
    <source>
        <dbReference type="SMART" id="SM00829"/>
    </source>
</evidence>
<dbReference type="PANTHER" id="PTHR48106:SF18">
    <property type="entry name" value="QUINONE OXIDOREDUCTASE PIG3"/>
    <property type="match status" value="1"/>
</dbReference>
<keyword evidence="1" id="KW-0521">NADP</keyword>
<comment type="caution">
    <text evidence="4">The sequence shown here is derived from an EMBL/GenBank/DDBJ whole genome shotgun (WGS) entry which is preliminary data.</text>
</comment>
<dbReference type="SUPFAM" id="SSF51735">
    <property type="entry name" value="NAD(P)-binding Rossmann-fold domains"/>
    <property type="match status" value="1"/>
</dbReference>
<keyword evidence="5" id="KW-1185">Reference proteome</keyword>
<dbReference type="InterPro" id="IPR036291">
    <property type="entry name" value="NAD(P)-bd_dom_sf"/>
</dbReference>
<dbReference type="InterPro" id="IPR013154">
    <property type="entry name" value="ADH-like_N"/>
</dbReference>
<dbReference type="AlphaFoldDB" id="A0AAD6XFS5"/>
<evidence type="ECO:0000313" key="5">
    <source>
        <dbReference type="Proteomes" id="UP001218188"/>
    </source>
</evidence>
<protein>
    <submittedName>
        <fullName evidence="4">GroES-like protein</fullName>
    </submittedName>
</protein>
<dbReference type="Pfam" id="PF13602">
    <property type="entry name" value="ADH_zinc_N_2"/>
    <property type="match status" value="1"/>
</dbReference>
<sequence>MSTASTNTLPATMRAIVLEHFGSPETSLKMQNVPTPTPAPGYAIIKVKAFGINHAEMHMRRGEWAESMPIIGIECVGVIVSSVPATASSGQALESGTPVITLMGGLGRTINGSYAEYTSAPLTNVVPISHALVAKLGWARLGALPETYATAWTCLFRNLDVQPGEQLLIRGATSSFGIAAVKLAVNKGAIVSATSRKVERAEALKALGVQEVLQEGVALGERLVLEGRKFDKVLELVGNTTLLGSLKLVRRGGKLCLAGFLGGLAPIEFNPLLQMASGVHFSFFGSFVFGDEEFPLTDVPLEELVELLVRGKLQAEPKRVFEFGESGVREAHRIMEAGQAEGKMVVVVDSAL</sequence>
<evidence type="ECO:0000256" key="2">
    <source>
        <dbReference type="ARBA" id="ARBA00023002"/>
    </source>
</evidence>
<reference evidence="4" key="1">
    <citation type="submission" date="2023-03" db="EMBL/GenBank/DDBJ databases">
        <title>Massive genome expansion in bonnet fungi (Mycena s.s.) driven by repeated elements and novel gene families across ecological guilds.</title>
        <authorList>
            <consortium name="Lawrence Berkeley National Laboratory"/>
            <person name="Harder C.B."/>
            <person name="Miyauchi S."/>
            <person name="Viragh M."/>
            <person name="Kuo A."/>
            <person name="Thoen E."/>
            <person name="Andreopoulos B."/>
            <person name="Lu D."/>
            <person name="Skrede I."/>
            <person name="Drula E."/>
            <person name="Henrissat B."/>
            <person name="Morin E."/>
            <person name="Kohler A."/>
            <person name="Barry K."/>
            <person name="LaButti K."/>
            <person name="Morin E."/>
            <person name="Salamov A."/>
            <person name="Lipzen A."/>
            <person name="Mereny Z."/>
            <person name="Hegedus B."/>
            <person name="Baldrian P."/>
            <person name="Stursova M."/>
            <person name="Weitz H."/>
            <person name="Taylor A."/>
            <person name="Grigoriev I.V."/>
            <person name="Nagy L.G."/>
            <person name="Martin F."/>
            <person name="Kauserud H."/>
        </authorList>
    </citation>
    <scope>NUCLEOTIDE SEQUENCE</scope>
    <source>
        <strain evidence="4">CBHHK200</strain>
    </source>
</reference>
<dbReference type="SMART" id="SM00829">
    <property type="entry name" value="PKS_ER"/>
    <property type="match status" value="1"/>
</dbReference>
<dbReference type="PANTHER" id="PTHR48106">
    <property type="entry name" value="QUINONE OXIDOREDUCTASE PIG3-RELATED"/>
    <property type="match status" value="1"/>
</dbReference>
<evidence type="ECO:0000256" key="1">
    <source>
        <dbReference type="ARBA" id="ARBA00022857"/>
    </source>
</evidence>
<dbReference type="EMBL" id="JARJCM010000002">
    <property type="protein sequence ID" value="KAJ7046550.1"/>
    <property type="molecule type" value="Genomic_DNA"/>
</dbReference>
<dbReference type="InterPro" id="IPR020843">
    <property type="entry name" value="ER"/>
</dbReference>
<feature type="domain" description="Enoyl reductase (ER)" evidence="3">
    <location>
        <begin position="22"/>
        <end position="346"/>
    </location>
</feature>